<dbReference type="GO" id="GO:0009055">
    <property type="term" value="F:electron transfer activity"/>
    <property type="evidence" value="ECO:0007669"/>
    <property type="project" value="InterPro"/>
</dbReference>
<dbReference type="InterPro" id="IPR036909">
    <property type="entry name" value="Cyt_c-like_dom_sf"/>
</dbReference>
<dbReference type="Pfam" id="PF13442">
    <property type="entry name" value="Cytochrome_CBB3"/>
    <property type="match status" value="2"/>
</dbReference>
<evidence type="ECO:0000256" key="12">
    <source>
        <dbReference type="ARBA" id="ARBA00022737"/>
    </source>
</evidence>
<keyword evidence="19 21" id="KW-0472">Membrane</keyword>
<dbReference type="UniPathway" id="UPA00705"/>
<evidence type="ECO:0000256" key="17">
    <source>
        <dbReference type="ARBA" id="ARBA00023004"/>
    </source>
</evidence>
<evidence type="ECO:0000256" key="14">
    <source>
        <dbReference type="ARBA" id="ARBA00022982"/>
    </source>
</evidence>
<evidence type="ECO:0000256" key="16">
    <source>
        <dbReference type="ARBA" id="ARBA00023002"/>
    </source>
</evidence>
<keyword evidence="27" id="KW-1185">Reference proteome</keyword>
<evidence type="ECO:0000256" key="19">
    <source>
        <dbReference type="ARBA" id="ARBA00023136"/>
    </source>
</evidence>
<evidence type="ECO:0000256" key="7">
    <source>
        <dbReference type="ARBA" id="ARBA00022519"/>
    </source>
</evidence>
<dbReference type="GO" id="GO:0020037">
    <property type="term" value="F:heme binding"/>
    <property type="evidence" value="ECO:0007669"/>
    <property type="project" value="InterPro"/>
</dbReference>
<dbReference type="SUPFAM" id="SSF46626">
    <property type="entry name" value="Cytochrome c"/>
    <property type="match status" value="2"/>
</dbReference>
<evidence type="ECO:0000256" key="6">
    <source>
        <dbReference type="ARBA" id="ARBA00022475"/>
    </source>
</evidence>
<dbReference type="RefSeq" id="WP_091134095.1">
    <property type="nucleotide sequence ID" value="NZ_FMVJ01000005.1"/>
</dbReference>
<dbReference type="PANTHER" id="PTHR33751">
    <property type="entry name" value="CBB3-TYPE CYTOCHROME C OXIDASE SUBUNIT FIXP"/>
    <property type="match status" value="1"/>
</dbReference>
<comment type="pathway">
    <text evidence="2 21">Energy metabolism; oxidative phosphorylation.</text>
</comment>
<comment type="similarity">
    <text evidence="3 21">Belongs to the CcoP / FixP family.</text>
</comment>
<keyword evidence="18 21" id="KW-0406">Ion transport</keyword>
<dbReference type="AlphaFoldDB" id="A0A1G5I7Z4"/>
<dbReference type="STRING" id="549386.SAMN02927923_02131"/>
<dbReference type="GO" id="GO:0016491">
    <property type="term" value="F:oxidoreductase activity"/>
    <property type="evidence" value="ECO:0007669"/>
    <property type="project" value="UniProtKB-KW"/>
</dbReference>
<evidence type="ECO:0000256" key="24">
    <source>
        <dbReference type="SAM" id="Phobius"/>
    </source>
</evidence>
<keyword evidence="14 21" id="KW-0249">Electron transport</keyword>
<keyword evidence="11 21" id="KW-0479">Metal-binding</keyword>
<dbReference type="GO" id="GO:0005886">
    <property type="term" value="C:plasma membrane"/>
    <property type="evidence" value="ECO:0007669"/>
    <property type="project" value="UniProtKB-SubCell"/>
</dbReference>
<reference evidence="27" key="1">
    <citation type="submission" date="2016-10" db="EMBL/GenBank/DDBJ databases">
        <authorList>
            <person name="Varghese N."/>
            <person name="Submissions S."/>
        </authorList>
    </citation>
    <scope>NUCLEOTIDE SEQUENCE [LARGE SCALE GENOMIC DNA]</scope>
    <source>
        <strain evidence="27">CGMCC 1.7666</strain>
    </source>
</reference>
<keyword evidence="16 21" id="KW-0560">Oxidoreductase</keyword>
<dbReference type="GO" id="GO:0006119">
    <property type="term" value="P:oxidative phosphorylation"/>
    <property type="evidence" value="ECO:0007669"/>
    <property type="project" value="UniProtKB-UniPathway"/>
</dbReference>
<evidence type="ECO:0000256" key="10">
    <source>
        <dbReference type="ARBA" id="ARBA00022692"/>
    </source>
</evidence>
<dbReference type="Gene3D" id="6.10.280.130">
    <property type="match status" value="1"/>
</dbReference>
<keyword evidence="17 21" id="KW-0408">Iron</keyword>
<evidence type="ECO:0000256" key="2">
    <source>
        <dbReference type="ARBA" id="ARBA00004673"/>
    </source>
</evidence>
<dbReference type="InterPro" id="IPR050597">
    <property type="entry name" value="Cytochrome_c_Oxidase_Subunit"/>
</dbReference>
<feature type="binding site" description="axial binding residue" evidence="22">
    <location>
        <position position="225"/>
    </location>
    <ligand>
        <name>heme c</name>
        <dbReference type="ChEBI" id="CHEBI:61717"/>
        <label>2</label>
    </ligand>
    <ligandPart>
        <name>Fe</name>
        <dbReference type="ChEBI" id="CHEBI:18248"/>
    </ligandPart>
</feature>
<gene>
    <name evidence="26" type="ORF">SAMN02927923_02131</name>
</gene>
<dbReference type="Proteomes" id="UP000199569">
    <property type="component" value="Unassembled WGS sequence"/>
</dbReference>
<feature type="domain" description="Cytochrome c" evidence="25">
    <location>
        <begin position="111"/>
        <end position="200"/>
    </location>
</feature>
<dbReference type="PANTHER" id="PTHR33751:SF1">
    <property type="entry name" value="CBB3-TYPE CYTOCHROME C OXIDASE SUBUNIT FIXP"/>
    <property type="match status" value="1"/>
</dbReference>
<dbReference type="GO" id="GO:0005506">
    <property type="term" value="F:iron ion binding"/>
    <property type="evidence" value="ECO:0007669"/>
    <property type="project" value="InterPro"/>
</dbReference>
<keyword evidence="10 24" id="KW-0812">Transmembrane</keyword>
<dbReference type="InterPro" id="IPR004678">
    <property type="entry name" value="Cyt_c_oxidase_cbb3_su3"/>
</dbReference>
<feature type="binding site" description="covalent" evidence="23">
    <location>
        <position position="224"/>
    </location>
    <ligand>
        <name>heme c</name>
        <dbReference type="ChEBI" id="CHEBI:61717"/>
        <label>2</label>
    </ligand>
</feature>
<evidence type="ECO:0000256" key="8">
    <source>
        <dbReference type="ARBA" id="ARBA00022617"/>
    </source>
</evidence>
<keyword evidence="8 21" id="KW-0349">Heme</keyword>
<feature type="binding site" description="axial binding residue" evidence="22">
    <location>
        <position position="266"/>
    </location>
    <ligand>
        <name>heme c</name>
        <dbReference type="ChEBI" id="CHEBI:61717"/>
        <label>1</label>
    </ligand>
    <ligandPart>
        <name>Fe</name>
        <dbReference type="ChEBI" id="CHEBI:18248"/>
    </ligandPart>
</feature>
<keyword evidence="7 21" id="KW-0997">Cell inner membrane</keyword>
<keyword evidence="13 21" id="KW-0375">Hydrogen ion transport</keyword>
<feature type="binding site" description="axial binding residue" evidence="22">
    <location>
        <position position="128"/>
    </location>
    <ligand>
        <name>heme c</name>
        <dbReference type="ChEBI" id="CHEBI:61717"/>
        <label>1</label>
    </ligand>
    <ligandPart>
        <name>Fe</name>
        <dbReference type="ChEBI" id="CHEBI:18248"/>
    </ligandPart>
</feature>
<dbReference type="OrthoDB" id="9811281at2"/>
<feature type="domain" description="Cytochrome c" evidence="25">
    <location>
        <begin position="208"/>
        <end position="289"/>
    </location>
</feature>
<accession>A0A1G5I7Z4</accession>
<dbReference type="PROSITE" id="PS51007">
    <property type="entry name" value="CYTC"/>
    <property type="match status" value="2"/>
</dbReference>
<evidence type="ECO:0000313" key="26">
    <source>
        <dbReference type="EMBL" id="SCY72124.1"/>
    </source>
</evidence>
<comment type="function">
    <text evidence="20">C-type cytochrome. Part of the cbb3-type cytochrome c oxidase complex. FixP subunit is required for transferring electrons from donor cytochrome c via its heme groups to FixO subunit. From there, electrons are shuttled to the catalytic binuclear center of FixN subunit where oxygen reduction takes place. The complex also functions as a proton pump.</text>
</comment>
<evidence type="ECO:0000256" key="11">
    <source>
        <dbReference type="ARBA" id="ARBA00022723"/>
    </source>
</evidence>
<evidence type="ECO:0000256" key="20">
    <source>
        <dbReference type="ARBA" id="ARBA00025525"/>
    </source>
</evidence>
<dbReference type="GO" id="GO:1902600">
    <property type="term" value="P:proton transmembrane transport"/>
    <property type="evidence" value="ECO:0007669"/>
    <property type="project" value="UniProtKB-KW"/>
</dbReference>
<feature type="transmembrane region" description="Helical" evidence="24">
    <location>
        <begin position="35"/>
        <end position="57"/>
    </location>
</feature>
<dbReference type="EMBL" id="FMVJ01000005">
    <property type="protein sequence ID" value="SCY72124.1"/>
    <property type="molecule type" value="Genomic_DNA"/>
</dbReference>
<dbReference type="Gene3D" id="1.10.760.10">
    <property type="entry name" value="Cytochrome c-like domain"/>
    <property type="match status" value="2"/>
</dbReference>
<feature type="binding site" description="covalent" evidence="23">
    <location>
        <position position="124"/>
    </location>
    <ligand>
        <name>heme c</name>
        <dbReference type="ChEBI" id="CHEBI:61717"/>
        <label>1</label>
    </ligand>
</feature>
<evidence type="ECO:0000259" key="25">
    <source>
        <dbReference type="PROSITE" id="PS51007"/>
    </source>
</evidence>
<feature type="binding site" description="covalent" evidence="23">
    <location>
        <position position="127"/>
    </location>
    <ligand>
        <name>heme c</name>
        <dbReference type="ChEBI" id="CHEBI:61717"/>
        <label>1</label>
    </ligand>
</feature>
<dbReference type="Pfam" id="PF14715">
    <property type="entry name" value="FixP_N"/>
    <property type="match status" value="1"/>
</dbReference>
<sequence>MAHEKHEKVDAVTGVATTGHSWDDIEELNNPLPRWWLWTFYLCIVWAIAYCIAYPAWPLVSSYTKGALGWHSRDAVEVELAALKDQRSGMTAKLAASSLEEIKQDPEMFAFARAQGKAAFGDNCAPCHGAGGGGAKGYPNLNDDDWLWGGSLEQVHHTIQFGVRSTNDQGHSGTMPAFGRDGMLKREEISQVADYVRSLSGLPTEKGVDLAAGAKVFADNCAACHGDKGQGMLELGAPNLSDQIWLFGSDKATIVEGLMIGRGSVMPAWHGRLDDTTIKALTLYVHSLGGDQNR</sequence>
<dbReference type="InterPro" id="IPR038414">
    <property type="entry name" value="CcoP_N_sf"/>
</dbReference>
<evidence type="ECO:0000256" key="9">
    <source>
        <dbReference type="ARBA" id="ARBA00022660"/>
    </source>
</evidence>
<dbReference type="NCBIfam" id="TIGR00782">
    <property type="entry name" value="ccoP"/>
    <property type="match status" value="1"/>
</dbReference>
<dbReference type="InterPro" id="IPR009056">
    <property type="entry name" value="Cyt_c-like_dom"/>
</dbReference>
<evidence type="ECO:0000256" key="13">
    <source>
        <dbReference type="ARBA" id="ARBA00022781"/>
    </source>
</evidence>
<keyword evidence="15 24" id="KW-1133">Transmembrane helix</keyword>
<feature type="binding site" description="covalent" evidence="23">
    <location>
        <position position="221"/>
    </location>
    <ligand>
        <name>heme c</name>
        <dbReference type="ChEBI" id="CHEBI:61717"/>
        <label>2</label>
    </ligand>
</feature>
<comment type="subcellular location">
    <subcellularLocation>
        <location evidence="1 21">Cell inner membrane</location>
    </subcellularLocation>
</comment>
<evidence type="ECO:0000256" key="23">
    <source>
        <dbReference type="PIRSR" id="PIRSR000006-2"/>
    </source>
</evidence>
<evidence type="ECO:0000256" key="3">
    <source>
        <dbReference type="ARBA" id="ARBA00006113"/>
    </source>
</evidence>
<evidence type="ECO:0000256" key="5">
    <source>
        <dbReference type="ARBA" id="ARBA00022448"/>
    </source>
</evidence>
<evidence type="ECO:0000256" key="22">
    <source>
        <dbReference type="PIRSR" id="PIRSR000006-1"/>
    </source>
</evidence>
<feature type="binding site" description="axial binding residue" evidence="22">
    <location>
        <position position="175"/>
    </location>
    <ligand>
        <name>heme c</name>
        <dbReference type="ChEBI" id="CHEBI:61717"/>
        <label>2</label>
    </ligand>
    <ligandPart>
        <name>Fe</name>
        <dbReference type="ChEBI" id="CHEBI:18248"/>
    </ligandPart>
</feature>
<keyword evidence="6 21" id="KW-1003">Cell membrane</keyword>
<keyword evidence="5 21" id="KW-0813">Transport</keyword>
<keyword evidence="9 21" id="KW-0679">Respiratory chain</keyword>
<comment type="cofactor">
    <cofactor evidence="21 23">
        <name>heme c</name>
        <dbReference type="ChEBI" id="CHEBI:61717"/>
    </cofactor>
    <text evidence="21 23">Binds 2 heme C groups per subunit.</text>
</comment>
<evidence type="ECO:0000256" key="15">
    <source>
        <dbReference type="ARBA" id="ARBA00022989"/>
    </source>
</evidence>
<evidence type="ECO:0000256" key="4">
    <source>
        <dbReference type="ARBA" id="ARBA00011203"/>
    </source>
</evidence>
<protein>
    <recommendedName>
        <fullName evidence="21">Cbb3-type cytochrome c oxidase subunit</fullName>
    </recommendedName>
</protein>
<evidence type="ECO:0000256" key="21">
    <source>
        <dbReference type="PIRNR" id="PIRNR000006"/>
    </source>
</evidence>
<evidence type="ECO:0000256" key="18">
    <source>
        <dbReference type="ARBA" id="ARBA00023065"/>
    </source>
</evidence>
<dbReference type="InterPro" id="IPR032858">
    <property type="entry name" value="CcoP_N"/>
</dbReference>
<proteinExistence type="inferred from homology"/>
<organism evidence="26 27">
    <name type="scientific">Microvirga guangxiensis</name>
    <dbReference type="NCBI Taxonomy" id="549386"/>
    <lineage>
        <taxon>Bacteria</taxon>
        <taxon>Pseudomonadati</taxon>
        <taxon>Pseudomonadota</taxon>
        <taxon>Alphaproteobacteria</taxon>
        <taxon>Hyphomicrobiales</taxon>
        <taxon>Methylobacteriaceae</taxon>
        <taxon>Microvirga</taxon>
    </lineage>
</organism>
<keyword evidence="12" id="KW-0677">Repeat</keyword>
<dbReference type="InterPro" id="IPR008168">
    <property type="entry name" value="Cyt_C_IC"/>
</dbReference>
<evidence type="ECO:0000313" key="27">
    <source>
        <dbReference type="Proteomes" id="UP000199569"/>
    </source>
</evidence>
<dbReference type="PRINTS" id="PR00605">
    <property type="entry name" value="CYTCHROMECIC"/>
</dbReference>
<comment type="subunit">
    <text evidence="4">Component of the cbb3-type cytochrome c oxidase at least composed of FixN, FixO, FixQ and FixP.</text>
</comment>
<name>A0A1G5I7Z4_9HYPH</name>
<dbReference type="PIRSF" id="PIRSF000006">
    <property type="entry name" value="Cbb3-Cox_fixP"/>
    <property type="match status" value="1"/>
</dbReference>
<evidence type="ECO:0000256" key="1">
    <source>
        <dbReference type="ARBA" id="ARBA00004533"/>
    </source>
</evidence>